<dbReference type="Proteomes" id="UP000226431">
    <property type="component" value="Unassembled WGS sequence"/>
</dbReference>
<proteinExistence type="predicted"/>
<dbReference type="OrthoDB" id="630188at2759"/>
<feature type="domain" description="Calcineurin-like phosphoesterase" evidence="2">
    <location>
        <begin position="58"/>
        <end position="241"/>
    </location>
</feature>
<dbReference type="Pfam" id="PF00149">
    <property type="entry name" value="Metallophos"/>
    <property type="match status" value="1"/>
</dbReference>
<dbReference type="InterPro" id="IPR051693">
    <property type="entry name" value="UPF0046_metallophosphoest"/>
</dbReference>
<reference evidence="3 4" key="1">
    <citation type="submission" date="2017-06" db="EMBL/GenBank/DDBJ databases">
        <title>Ant-infecting Ophiocordyceps genomes reveal a high diversity of potential behavioral manipulation genes and a possible major role for enterotoxins.</title>
        <authorList>
            <person name="De Bekker C."/>
            <person name="Evans H.C."/>
            <person name="Brachmann A."/>
            <person name="Hughes D.P."/>
        </authorList>
    </citation>
    <scope>NUCLEOTIDE SEQUENCE [LARGE SCALE GENOMIC DNA]</scope>
    <source>
        <strain evidence="3 4">Map16</strain>
    </source>
</reference>
<comment type="caution">
    <text evidence="3">The sequence shown here is derived from an EMBL/GenBank/DDBJ whole genome shotgun (WGS) entry which is preliminary data.</text>
</comment>
<keyword evidence="1" id="KW-0472">Membrane</keyword>
<dbReference type="PANTHER" id="PTHR12905:SF18">
    <property type="entry name" value="ESTER HYDROLASE, PUTATIVE (AFU_ORTHOLOGUE AFUA_4G03130)-RELATED"/>
    <property type="match status" value="1"/>
</dbReference>
<dbReference type="AlphaFoldDB" id="A0A2C5ZAM2"/>
<dbReference type="InterPro" id="IPR004843">
    <property type="entry name" value="Calcineurin-like_PHP"/>
</dbReference>
<keyword evidence="1" id="KW-0812">Transmembrane</keyword>
<accession>A0A2C5ZAM2</accession>
<dbReference type="CDD" id="cd07379">
    <property type="entry name" value="MPP_239FB"/>
    <property type="match status" value="1"/>
</dbReference>
<dbReference type="GO" id="GO:0016787">
    <property type="term" value="F:hydrolase activity"/>
    <property type="evidence" value="ECO:0007669"/>
    <property type="project" value="InterPro"/>
</dbReference>
<dbReference type="InterPro" id="IPR029052">
    <property type="entry name" value="Metallo-depent_PP-like"/>
</dbReference>
<keyword evidence="4" id="KW-1185">Reference proteome</keyword>
<protein>
    <recommendedName>
        <fullName evidence="2">Calcineurin-like phosphoesterase domain-containing protein</fullName>
    </recommendedName>
</protein>
<feature type="transmembrane region" description="Helical" evidence="1">
    <location>
        <begin position="20"/>
        <end position="43"/>
    </location>
</feature>
<evidence type="ECO:0000313" key="4">
    <source>
        <dbReference type="Proteomes" id="UP000226431"/>
    </source>
</evidence>
<evidence type="ECO:0000256" key="1">
    <source>
        <dbReference type="SAM" id="Phobius"/>
    </source>
</evidence>
<dbReference type="SUPFAM" id="SSF56300">
    <property type="entry name" value="Metallo-dependent phosphatases"/>
    <property type="match status" value="1"/>
</dbReference>
<sequence length="330" mass="37010">MSLLACFGLRRRTVYDRPRLLDYLAASPLALIATILYRLFLYLRGSPLHPPRGQIPVRVVCISDTHDRSVHVPTGDVLVHAGDLSTNGTASDIQAQLDWIRTLPHAVKIVVAGNHDRFFDPESRIPEDVSANSRLDLDGLTYLEDELSVQEINVLIYIPSASSGPFESFAELTSRLDEPMTSFQYPPTTSPWFSRVPPQTDVLVTHTPPKHHLDLGLGCPGLLREIWRVRPRLHVFGHVHSAYGSEPVYFDEMQAAYERLLSRPSGPLSDLIPSRRWLDFLQFIFQGVRTVLWKWLMAGPGSNRGGLLVNAAQAFETTNMVKSRAIVVDI</sequence>
<gene>
    <name evidence="3" type="ORF">CDD80_1198</name>
</gene>
<dbReference type="PANTHER" id="PTHR12905">
    <property type="entry name" value="METALLOPHOSPHOESTERASE"/>
    <property type="match status" value="1"/>
</dbReference>
<dbReference type="EMBL" id="NJES01000146">
    <property type="protein sequence ID" value="PHH76820.1"/>
    <property type="molecule type" value="Genomic_DNA"/>
</dbReference>
<evidence type="ECO:0000259" key="2">
    <source>
        <dbReference type="Pfam" id="PF00149"/>
    </source>
</evidence>
<name>A0A2C5ZAM2_9HYPO</name>
<keyword evidence="1" id="KW-1133">Transmembrane helix</keyword>
<dbReference type="Gene3D" id="3.60.21.10">
    <property type="match status" value="1"/>
</dbReference>
<organism evidence="3 4">
    <name type="scientific">Ophiocordyceps camponoti-rufipedis</name>
    <dbReference type="NCBI Taxonomy" id="2004952"/>
    <lineage>
        <taxon>Eukaryota</taxon>
        <taxon>Fungi</taxon>
        <taxon>Dikarya</taxon>
        <taxon>Ascomycota</taxon>
        <taxon>Pezizomycotina</taxon>
        <taxon>Sordariomycetes</taxon>
        <taxon>Hypocreomycetidae</taxon>
        <taxon>Hypocreales</taxon>
        <taxon>Ophiocordycipitaceae</taxon>
        <taxon>Ophiocordyceps</taxon>
    </lineage>
</organism>
<evidence type="ECO:0000313" key="3">
    <source>
        <dbReference type="EMBL" id="PHH76820.1"/>
    </source>
</evidence>